<dbReference type="InterPro" id="IPR002105">
    <property type="entry name" value="Dockerin_1_rpt"/>
</dbReference>
<organism evidence="2 3">
    <name type="scientific">Rosistilla oblonga</name>
    <dbReference type="NCBI Taxonomy" id="2527990"/>
    <lineage>
        <taxon>Bacteria</taxon>
        <taxon>Pseudomonadati</taxon>
        <taxon>Planctomycetota</taxon>
        <taxon>Planctomycetia</taxon>
        <taxon>Pirellulales</taxon>
        <taxon>Pirellulaceae</taxon>
        <taxon>Rosistilla</taxon>
    </lineage>
</organism>
<dbReference type="RefSeq" id="WP_145281711.1">
    <property type="nucleotide sequence ID" value="NZ_CP036318.1"/>
</dbReference>
<evidence type="ECO:0000256" key="1">
    <source>
        <dbReference type="SAM" id="MobiDB-lite"/>
    </source>
</evidence>
<reference evidence="2 3" key="1">
    <citation type="submission" date="2019-02" db="EMBL/GenBank/DDBJ databases">
        <title>Deep-cultivation of Planctomycetes and their phenomic and genomic characterization uncovers novel biology.</title>
        <authorList>
            <person name="Wiegand S."/>
            <person name="Jogler M."/>
            <person name="Boedeker C."/>
            <person name="Pinto D."/>
            <person name="Vollmers J."/>
            <person name="Rivas-Marin E."/>
            <person name="Kohn T."/>
            <person name="Peeters S.H."/>
            <person name="Heuer A."/>
            <person name="Rast P."/>
            <person name="Oberbeckmann S."/>
            <person name="Bunk B."/>
            <person name="Jeske O."/>
            <person name="Meyerdierks A."/>
            <person name="Storesund J.E."/>
            <person name="Kallscheuer N."/>
            <person name="Luecker S."/>
            <person name="Lage O.M."/>
            <person name="Pohl T."/>
            <person name="Merkel B.J."/>
            <person name="Hornburger P."/>
            <person name="Mueller R.-W."/>
            <person name="Bruemmer F."/>
            <person name="Labrenz M."/>
            <person name="Spormann A.M."/>
            <person name="Op den Camp H."/>
            <person name="Overmann J."/>
            <person name="Amann R."/>
            <person name="Jetten M.S.M."/>
            <person name="Mascher T."/>
            <person name="Medema M.H."/>
            <person name="Devos D.P."/>
            <person name="Kaster A.-K."/>
            <person name="Ovreas L."/>
            <person name="Rohde M."/>
            <person name="Galperin M.Y."/>
            <person name="Jogler C."/>
        </authorList>
    </citation>
    <scope>NUCLEOTIDE SEQUENCE [LARGE SCALE GENOMIC DNA]</scope>
    <source>
        <strain evidence="2 3">Mal33</strain>
    </source>
</reference>
<feature type="region of interest" description="Disordered" evidence="1">
    <location>
        <begin position="1190"/>
        <end position="1209"/>
    </location>
</feature>
<keyword evidence="3" id="KW-1185">Reference proteome</keyword>
<sequence length="1267" mass="137336">MNRKPIQLKKRRPSSKLRLSFSFEVLESRLCLDAENLPLFLFSANGKLEEQFDFGVGESRILSTESEELAESVDLEFTSQVQNVPTPGTATGELFYSASGSTTSDRSFQVTLSGTIDYLGGGSGGPFFKNVELASSDVTIFARIDPASIHKLEGSIDVEITREGNTSHCYTTPGYPWTGTCQQAEGSRVSISIPFTNEAVSNSSGASSYPINIAPGTNVTTIEVDGVLYSKLGTASTQAVFQWSSSNSAGVYHGDFSADADVSVSMTINGALPEPTPPAIKSLHAIPAFPKPTIDGSDGHSLSHQPTTQQPLWLAAITTQESGFESQAYFDLDFETGESQALSLPIQVDGDSTDENCRLALIEEGLIEDGDAVFCTLVYPASEHYGTGNSFTVTLNSEDTVLATGHHLDQQQSDPLDIFFEKFGDDDGDGIKNWFQYWSEDQDGATSHREHGANDGTLTYLYGGPALSFPGTLYGSYVPSNREIILYDHAALSKTVSYWTFETPDSSPTRSEVVSEGIDAVESTLAHERAHDYLRDTYPIPNDGVPGSCFAGVDAIPDSDCDQVPDFLEIKYERFGFDLYNPDSLAAYGFNTSDGSDEEYFADLAGLGLIDEVVNYRPNNSADEANPGRNTQPAFQFISDAEFANFEFVGFTDDQIRDNDEGEKTLVVSGEVEATTAGTYFINARFEDEHGNTYFAESSGELELGINTVEFEISGHLLKTQRIDGSLQLRGISSVGAENAPPSQVDYTTKSYNYVEFRETDDLSIGQLNDLEGVITPAGIYVDATLTLNVTGEQPRDVTVTAFLYDSDGNAVGYSSQEKTVSSEDDQLSIRFESFSRSFGEEEMGFEVRNIRVQDDQGNELDFVRSLTSSALPEERLFPEFPVLIRSTSLGDFGQNNSSETETSKPEITFSLQAEIRDAGEYSFAAILTGPNGQSIANTYQCLSLVPGDTTIDLAFDASDILDQRIDGPFTVSKILVLDSEGNIASTSGPGATTLQLAWGQFSDDETAPTSVIEIPSETQNSREITVTWSGSDDNAGTGIRSFDIFVAENDGPMVPWLTATSAQESIYVGTFGKSYRFVSVARDHAINQEEQSGKLPVEVQLISPWQNTVEPNDVNAKNGVTALDALQIINLLGRHSGSSAIEVPNGSELSGSIRFPDTSGDGYVSALDALRVINQLNRSAAMASFQGESETSLASMQHRDERHPTEETYSPVDFFAAVPSVTSATKLPNVPMKQVELLDTVTEATSDVAEDKSLDKNLLKEGLEQN</sequence>
<evidence type="ECO:0008006" key="4">
    <source>
        <dbReference type="Google" id="ProtNLM"/>
    </source>
</evidence>
<dbReference type="AlphaFoldDB" id="A0A518IM93"/>
<gene>
    <name evidence="2" type="ORF">Mal33_01690</name>
</gene>
<accession>A0A518IM93</accession>
<dbReference type="Proteomes" id="UP000316770">
    <property type="component" value="Chromosome"/>
</dbReference>
<name>A0A518IM93_9BACT</name>
<dbReference type="EMBL" id="CP036318">
    <property type="protein sequence ID" value="QDV54220.1"/>
    <property type="molecule type" value="Genomic_DNA"/>
</dbReference>
<feature type="compositionally biased region" description="Basic and acidic residues" evidence="1">
    <location>
        <begin position="1198"/>
        <end position="1207"/>
    </location>
</feature>
<dbReference type="Pfam" id="PF00404">
    <property type="entry name" value="Dockerin_1"/>
    <property type="match status" value="1"/>
</dbReference>
<dbReference type="GO" id="GO:0004553">
    <property type="term" value="F:hydrolase activity, hydrolyzing O-glycosyl compounds"/>
    <property type="evidence" value="ECO:0007669"/>
    <property type="project" value="InterPro"/>
</dbReference>
<protein>
    <recommendedName>
        <fullName evidence="4">Dockerin type I repeat protein</fullName>
    </recommendedName>
</protein>
<dbReference type="GO" id="GO:0000272">
    <property type="term" value="P:polysaccharide catabolic process"/>
    <property type="evidence" value="ECO:0007669"/>
    <property type="project" value="InterPro"/>
</dbReference>
<evidence type="ECO:0000313" key="2">
    <source>
        <dbReference type="EMBL" id="QDV54220.1"/>
    </source>
</evidence>
<proteinExistence type="predicted"/>
<evidence type="ECO:0000313" key="3">
    <source>
        <dbReference type="Proteomes" id="UP000316770"/>
    </source>
</evidence>